<accession>A0ABT6JYZ6</accession>
<comment type="caution">
    <text evidence="1">The sequence shown here is derived from an EMBL/GenBank/DDBJ whole genome shotgun (WGS) entry which is preliminary data.</text>
</comment>
<name>A0ABT6JYZ6_9CYAN</name>
<reference evidence="1 2" key="1">
    <citation type="journal article" date="2023" name="J. Phycol.">
        <title>Chrysosporum ovalisporum is synonymous with the true-branching cyanobacterium Umezakia natans (Nostocales/Aphanizomenonaceae).</title>
        <authorList>
            <person name="McGregor G.B."/>
            <person name="Sendall B.C."/>
            <person name="Niiyama Y."/>
            <person name="Tuji A."/>
            <person name="Willis A."/>
        </authorList>
    </citation>
    <scope>NUCLEOTIDE SEQUENCE [LARGE SCALE GENOMIC DNA]</scope>
    <source>
        <strain evidence="1 2">FSS-43</strain>
    </source>
</reference>
<sequence length="51" mass="5568">MDLLIIVDWDWGREEARGGGVAKGNSLGFTTALLPTAYSLFSTPYSLLSNY</sequence>
<evidence type="ECO:0000313" key="1">
    <source>
        <dbReference type="EMBL" id="MDH6055349.1"/>
    </source>
</evidence>
<protein>
    <submittedName>
        <fullName evidence="1">Uncharacterized protein</fullName>
    </submittedName>
</protein>
<gene>
    <name evidence="1" type="ORF">NWP19_00695</name>
</gene>
<organism evidence="1 2">
    <name type="scientific">Umezakia ovalisporum FSS-43</name>
    <dbReference type="NCBI Taxonomy" id="2740520"/>
    <lineage>
        <taxon>Bacteria</taxon>
        <taxon>Bacillati</taxon>
        <taxon>Cyanobacteriota</taxon>
        <taxon>Cyanophyceae</taxon>
        <taxon>Nostocales</taxon>
        <taxon>Nodulariaceae</taxon>
        <taxon>Umezakia</taxon>
    </lineage>
</organism>
<keyword evidence="2" id="KW-1185">Reference proteome</keyword>
<evidence type="ECO:0000313" key="2">
    <source>
        <dbReference type="Proteomes" id="UP001159371"/>
    </source>
</evidence>
<dbReference type="Proteomes" id="UP001159371">
    <property type="component" value="Unassembled WGS sequence"/>
</dbReference>
<proteinExistence type="predicted"/>
<dbReference type="RefSeq" id="WP_280656205.1">
    <property type="nucleotide sequence ID" value="NZ_JANQDO010000003.1"/>
</dbReference>
<dbReference type="EMBL" id="JANQDO010000003">
    <property type="protein sequence ID" value="MDH6055349.1"/>
    <property type="molecule type" value="Genomic_DNA"/>
</dbReference>